<dbReference type="Gene3D" id="1.25.40.10">
    <property type="entry name" value="Tetratricopeptide repeat domain"/>
    <property type="match status" value="1"/>
</dbReference>
<dbReference type="InterPro" id="IPR034706">
    <property type="entry name" value="CpoB"/>
</dbReference>
<dbReference type="InterPro" id="IPR011990">
    <property type="entry name" value="TPR-like_helical_dom_sf"/>
</dbReference>
<comment type="subcellular location">
    <subcellularLocation>
        <location evidence="1">Periplasm</location>
    </subcellularLocation>
</comment>
<feature type="coiled-coil region" evidence="1">
    <location>
        <begin position="62"/>
        <end position="89"/>
    </location>
</feature>
<gene>
    <name evidence="2" type="primary">ybgF</name>
    <name evidence="1" type="synonym">cpoB</name>
    <name evidence="2" type="ORF">GSH16_07645</name>
</gene>
<evidence type="ECO:0000256" key="1">
    <source>
        <dbReference type="HAMAP-Rule" id="MF_02066"/>
    </source>
</evidence>
<comment type="function">
    <text evidence="1">Mediates coordination of peptidoglycan synthesis and outer membrane constriction during cell division.</text>
</comment>
<dbReference type="Pfam" id="PF13432">
    <property type="entry name" value="TPR_16"/>
    <property type="match status" value="1"/>
</dbReference>
<protein>
    <recommendedName>
        <fullName evidence="1">Cell division coordinator CpoB</fullName>
    </recommendedName>
</protein>
<keyword evidence="1" id="KW-0175">Coiled coil</keyword>
<evidence type="ECO:0000313" key="2">
    <source>
        <dbReference type="EMBL" id="MXU65318.1"/>
    </source>
</evidence>
<evidence type="ECO:0000313" key="3">
    <source>
        <dbReference type="Proteomes" id="UP000436016"/>
    </source>
</evidence>
<name>A0A6B0TUQ7_9RHOB</name>
<keyword evidence="3" id="KW-1185">Reference proteome</keyword>
<dbReference type="SUPFAM" id="SSF48452">
    <property type="entry name" value="TPR-like"/>
    <property type="match status" value="1"/>
</dbReference>
<dbReference type="HAMAP" id="MF_02066">
    <property type="entry name" value="CpoB"/>
    <property type="match status" value="1"/>
</dbReference>
<dbReference type="Pfam" id="PF13174">
    <property type="entry name" value="TPR_6"/>
    <property type="match status" value="1"/>
</dbReference>
<comment type="caution">
    <text evidence="2">The sequence shown here is derived from an EMBL/GenBank/DDBJ whole genome shotgun (WGS) entry which is preliminary data.</text>
</comment>
<dbReference type="AlphaFoldDB" id="A0A6B0TUQ7"/>
<dbReference type="NCBIfam" id="TIGR02795">
    <property type="entry name" value="tol_pal_ybgF"/>
    <property type="match status" value="1"/>
</dbReference>
<keyword evidence="1" id="KW-0732">Signal</keyword>
<dbReference type="EMBL" id="WUWG01000003">
    <property type="protein sequence ID" value="MXU65318.1"/>
    <property type="molecule type" value="Genomic_DNA"/>
</dbReference>
<proteinExistence type="inferred from homology"/>
<dbReference type="Proteomes" id="UP000436016">
    <property type="component" value="Unassembled WGS sequence"/>
</dbReference>
<dbReference type="GO" id="GO:0043093">
    <property type="term" value="P:FtsZ-dependent cytokinesis"/>
    <property type="evidence" value="ECO:0007669"/>
    <property type="project" value="UniProtKB-UniRule"/>
</dbReference>
<dbReference type="InterPro" id="IPR019734">
    <property type="entry name" value="TPR_rpt"/>
</dbReference>
<sequence length="292" mass="30389">MVLPVKVQAQSADAQTLADIRAELTDLYNQIGSLRRELVQNPGPAAGTDGGTVNTGPALQRLDVLEADLRQINGRVEELQNRITQIVEDGTNRIGDLEFRLVELEGGDTSLLGDTPTLGGDAVTATPLAPVDGQGGTVASGGIVENSTGGTAGGQAGGEAVAMAVGEQAEFDRARAAYEAGDYAQAAELFSRFSETYPGGPLSVEAQFLKAEALSAAGDWANAARAYLGIVSGGPSGDYAPMSMYKLGVSLARLGRRDEACLTFDEVQNRYPGAPSQVLSDTLLQKQNLGCR</sequence>
<keyword evidence="1" id="KW-0132">Cell division</keyword>
<dbReference type="InterPro" id="IPR014162">
    <property type="entry name" value="CpoB_C"/>
</dbReference>
<organism evidence="2 3">
    <name type="scientific">Oceanomicrobium pacificus</name>
    <dbReference type="NCBI Taxonomy" id="2692916"/>
    <lineage>
        <taxon>Bacteria</taxon>
        <taxon>Pseudomonadati</taxon>
        <taxon>Pseudomonadota</taxon>
        <taxon>Alphaproteobacteria</taxon>
        <taxon>Rhodobacterales</taxon>
        <taxon>Paracoccaceae</taxon>
        <taxon>Oceanomicrobium</taxon>
    </lineage>
</organism>
<dbReference type="GO" id="GO:0030288">
    <property type="term" value="C:outer membrane-bounded periplasmic space"/>
    <property type="evidence" value="ECO:0007669"/>
    <property type="project" value="UniProtKB-UniRule"/>
</dbReference>
<keyword evidence="1" id="KW-0574">Periplasm</keyword>
<accession>A0A6B0TUQ7</accession>
<reference evidence="2 3" key="1">
    <citation type="submission" date="2019-12" db="EMBL/GenBank/DDBJ databases">
        <title>Strain KN286 was isolated from seawater, which was collected from Caroline Seamount in the tropical western Pacific.</title>
        <authorList>
            <person name="Wang Q."/>
        </authorList>
    </citation>
    <scope>NUCLEOTIDE SEQUENCE [LARGE SCALE GENOMIC DNA]</scope>
    <source>
        <strain evidence="2 3">KN286</strain>
    </source>
</reference>
<comment type="similarity">
    <text evidence="1">Belongs to the CpoB family.</text>
</comment>
<keyword evidence="1" id="KW-0131">Cell cycle</keyword>